<comment type="caution">
    <text evidence="3">The sequence shown here is derived from an EMBL/GenBank/DDBJ whole genome shotgun (WGS) entry which is preliminary data.</text>
</comment>
<reference evidence="3 4" key="1">
    <citation type="submission" date="2015-05" db="EMBL/GenBank/DDBJ databases">
        <title>Distinctive expansion of gene families associated with plant cell wall degradation and secondary metabolism in the genomes of grapevine trunk pathogens.</title>
        <authorList>
            <person name="Lawrence D.P."/>
            <person name="Travadon R."/>
            <person name="Rolshausen P.E."/>
            <person name="Baumgartner K."/>
        </authorList>
    </citation>
    <scope>NUCLEOTIDE SEQUENCE [LARGE SCALE GENOMIC DNA]</scope>
    <source>
        <strain evidence="3">UCRPC4</strain>
    </source>
</reference>
<evidence type="ECO:0000256" key="2">
    <source>
        <dbReference type="SAM" id="Phobius"/>
    </source>
</evidence>
<keyword evidence="2" id="KW-0472">Membrane</keyword>
<feature type="transmembrane region" description="Helical" evidence="2">
    <location>
        <begin position="73"/>
        <end position="100"/>
    </location>
</feature>
<keyword evidence="2" id="KW-1133">Transmembrane helix</keyword>
<dbReference type="InterPro" id="IPR029058">
    <property type="entry name" value="AB_hydrolase_fold"/>
</dbReference>
<feature type="transmembrane region" description="Helical" evidence="2">
    <location>
        <begin position="106"/>
        <end position="124"/>
    </location>
</feature>
<evidence type="ECO:0000313" key="4">
    <source>
        <dbReference type="Proteomes" id="UP000053317"/>
    </source>
</evidence>
<dbReference type="Proteomes" id="UP000053317">
    <property type="component" value="Unassembled WGS sequence"/>
</dbReference>
<feature type="compositionally biased region" description="Acidic residues" evidence="1">
    <location>
        <begin position="20"/>
        <end position="29"/>
    </location>
</feature>
<organism evidence="3 4">
    <name type="scientific">Phaeomoniella chlamydospora</name>
    <name type="common">Phaeoacremonium chlamydosporum</name>
    <dbReference type="NCBI Taxonomy" id="158046"/>
    <lineage>
        <taxon>Eukaryota</taxon>
        <taxon>Fungi</taxon>
        <taxon>Dikarya</taxon>
        <taxon>Ascomycota</taxon>
        <taxon>Pezizomycotina</taxon>
        <taxon>Eurotiomycetes</taxon>
        <taxon>Chaetothyriomycetidae</taxon>
        <taxon>Phaeomoniellales</taxon>
        <taxon>Phaeomoniellaceae</taxon>
        <taxon>Phaeomoniella</taxon>
    </lineage>
</organism>
<feature type="compositionally biased region" description="Basic and acidic residues" evidence="1">
    <location>
        <begin position="8"/>
        <end position="19"/>
    </location>
</feature>
<dbReference type="OrthoDB" id="164921at2759"/>
<keyword evidence="2" id="KW-0812">Transmembrane</keyword>
<protein>
    <submittedName>
        <fullName evidence="3">Putative mitochondrial integral membrane protein</fullName>
    </submittedName>
</protein>
<feature type="transmembrane region" description="Helical" evidence="2">
    <location>
        <begin position="153"/>
        <end position="179"/>
    </location>
</feature>
<keyword evidence="4" id="KW-1185">Reference proteome</keyword>
<accession>A0A0G2G4T4</accession>
<dbReference type="InterPro" id="IPR019431">
    <property type="entry name" value="DUF2417"/>
</dbReference>
<dbReference type="AlphaFoldDB" id="A0A0G2G4T4"/>
<dbReference type="EMBL" id="LCWF01000116">
    <property type="protein sequence ID" value="KKY18803.1"/>
    <property type="molecule type" value="Genomic_DNA"/>
</dbReference>
<dbReference type="Gene3D" id="3.40.50.1820">
    <property type="entry name" value="alpha/beta hydrolase"/>
    <property type="match status" value="1"/>
</dbReference>
<dbReference type="Pfam" id="PF10329">
    <property type="entry name" value="DUF2417"/>
    <property type="match status" value="1"/>
</dbReference>
<evidence type="ECO:0000256" key="1">
    <source>
        <dbReference type="SAM" id="MobiDB-lite"/>
    </source>
</evidence>
<proteinExistence type="predicted"/>
<evidence type="ECO:0000313" key="3">
    <source>
        <dbReference type="EMBL" id="KKY18803.1"/>
    </source>
</evidence>
<dbReference type="SUPFAM" id="SSF53474">
    <property type="entry name" value="alpha/beta-Hydrolases"/>
    <property type="match status" value="1"/>
</dbReference>
<sequence length="477" mass="53658">MGSLWGSKKTDRPPSRAEEDNMENDEESGAPEHNTRSQPTRRHREPDERTRLLQPSEEGYLSPDDPAVSPYNLWAMMILSLIISVILLVDMIIILSVARLRLEEGWIGIASVIWATLMSLWNILSNRTVRWGKREEEERLTGRAETRKTLREWCAVFTATFIMAIMVIITILLTATLSLRARDATLLPPGERIFVDGDQYQVHFACVGNVTYNDDGSRRPTIILEAGEDPVEESLEPFVYDAWMNGTIDRYCYWDRPGYAWSDNAPSSHSAGMSADALSEALAVAGERGPWILVSAGLGSIHSRIFSSRHGRDIKGLLMIDPLHEDLLYKVGSPGRGFALWGQGILSPLGLDRLPGALFKGRSREDRVYGKSAYQGGKFIKAKLQENLVALSLTKNEILGARTIQRRKVPLVVVSSGVEVRKSQEWESKQEELTKLTRPLLAWDAVDKAKHQVWKTLEGRQTIEKRLGELYDYVTKG</sequence>
<name>A0A0G2G4T4_PHACM</name>
<feature type="region of interest" description="Disordered" evidence="1">
    <location>
        <begin position="1"/>
        <end position="63"/>
    </location>
</feature>
<reference evidence="3 4" key="2">
    <citation type="submission" date="2015-05" db="EMBL/GenBank/DDBJ databases">
        <authorList>
            <person name="Morales-Cruz A."/>
            <person name="Amrine K.C."/>
            <person name="Cantu D."/>
        </authorList>
    </citation>
    <scope>NUCLEOTIDE SEQUENCE [LARGE SCALE GENOMIC DNA]</scope>
    <source>
        <strain evidence="3">UCRPC4</strain>
    </source>
</reference>
<gene>
    <name evidence="3" type="ORF">UCRPC4_g04783</name>
</gene>